<keyword evidence="4 5" id="KW-0732">Signal</keyword>
<gene>
    <name evidence="7" type="ORF">EDD31_1801</name>
</gene>
<reference evidence="7 8" key="1">
    <citation type="submission" date="2018-11" db="EMBL/GenBank/DDBJ databases">
        <title>Sequencing the genomes of 1000 actinobacteria strains.</title>
        <authorList>
            <person name="Klenk H.-P."/>
        </authorList>
    </citation>
    <scope>NUCLEOTIDE SEQUENCE [LARGE SCALE GENOMIC DNA]</scope>
    <source>
        <strain evidence="7 8">DSM 11294</strain>
    </source>
</reference>
<organism evidence="7 8">
    <name type="scientific">Bogoriella caseilytica</name>
    <dbReference type="NCBI Taxonomy" id="56055"/>
    <lineage>
        <taxon>Bacteria</taxon>
        <taxon>Bacillati</taxon>
        <taxon>Actinomycetota</taxon>
        <taxon>Actinomycetes</taxon>
        <taxon>Micrococcales</taxon>
        <taxon>Bogoriellaceae</taxon>
        <taxon>Bogoriella</taxon>
    </lineage>
</organism>
<keyword evidence="8" id="KW-1185">Reference proteome</keyword>
<dbReference type="AlphaFoldDB" id="A0A3N2BDU7"/>
<accession>A0A3N2BDU7</accession>
<proteinExistence type="inferred from homology"/>
<evidence type="ECO:0000313" key="8">
    <source>
        <dbReference type="Proteomes" id="UP000280668"/>
    </source>
</evidence>
<dbReference type="Proteomes" id="UP000280668">
    <property type="component" value="Unassembled WGS sequence"/>
</dbReference>
<dbReference type="PROSITE" id="PS50983">
    <property type="entry name" value="FE_B12_PBP"/>
    <property type="match status" value="1"/>
</dbReference>
<dbReference type="Gene3D" id="3.40.50.1980">
    <property type="entry name" value="Nitrogenase molybdenum iron protein domain"/>
    <property type="match status" value="2"/>
</dbReference>
<feature type="signal peptide" evidence="5">
    <location>
        <begin position="1"/>
        <end position="32"/>
    </location>
</feature>
<comment type="subcellular location">
    <subcellularLocation>
        <location evidence="1">Cell envelope</location>
    </subcellularLocation>
</comment>
<dbReference type="InterPro" id="IPR051313">
    <property type="entry name" value="Bact_iron-sidero_bind"/>
</dbReference>
<keyword evidence="3" id="KW-0813">Transport</keyword>
<dbReference type="PROSITE" id="PS51257">
    <property type="entry name" value="PROKAR_LIPOPROTEIN"/>
    <property type="match status" value="1"/>
</dbReference>
<evidence type="ECO:0000256" key="3">
    <source>
        <dbReference type="ARBA" id="ARBA00022448"/>
    </source>
</evidence>
<dbReference type="OrthoDB" id="9793175at2"/>
<evidence type="ECO:0000256" key="2">
    <source>
        <dbReference type="ARBA" id="ARBA00008814"/>
    </source>
</evidence>
<dbReference type="RefSeq" id="WP_123303838.1">
    <property type="nucleotide sequence ID" value="NZ_RKHK01000001.1"/>
</dbReference>
<dbReference type="Pfam" id="PF01497">
    <property type="entry name" value="Peripla_BP_2"/>
    <property type="match status" value="1"/>
</dbReference>
<dbReference type="PANTHER" id="PTHR30532:SF1">
    <property type="entry name" value="IRON(3+)-HYDROXAMATE-BINDING PROTEIN FHUD"/>
    <property type="match status" value="1"/>
</dbReference>
<comment type="similarity">
    <text evidence="2">Belongs to the bacterial solute-binding protein 8 family.</text>
</comment>
<name>A0A3N2BDU7_9MICO</name>
<evidence type="ECO:0000256" key="5">
    <source>
        <dbReference type="SAM" id="SignalP"/>
    </source>
</evidence>
<evidence type="ECO:0000259" key="6">
    <source>
        <dbReference type="PROSITE" id="PS50983"/>
    </source>
</evidence>
<comment type="caution">
    <text evidence="7">The sequence shown here is derived from an EMBL/GenBank/DDBJ whole genome shotgun (WGS) entry which is preliminary data.</text>
</comment>
<dbReference type="PANTHER" id="PTHR30532">
    <property type="entry name" value="IRON III DICITRATE-BINDING PERIPLASMIC PROTEIN"/>
    <property type="match status" value="1"/>
</dbReference>
<dbReference type="EMBL" id="RKHK01000001">
    <property type="protein sequence ID" value="ROR73421.1"/>
    <property type="molecule type" value="Genomic_DNA"/>
</dbReference>
<feature type="domain" description="Fe/B12 periplasmic-binding" evidence="6">
    <location>
        <begin position="56"/>
        <end position="312"/>
    </location>
</feature>
<protein>
    <submittedName>
        <fullName evidence="7">Iron complex transport system substrate-binding protein</fullName>
    </submittedName>
</protein>
<dbReference type="SUPFAM" id="SSF53807">
    <property type="entry name" value="Helical backbone' metal receptor"/>
    <property type="match status" value="1"/>
</dbReference>
<evidence type="ECO:0000256" key="4">
    <source>
        <dbReference type="ARBA" id="ARBA00022729"/>
    </source>
</evidence>
<evidence type="ECO:0000256" key="1">
    <source>
        <dbReference type="ARBA" id="ARBA00004196"/>
    </source>
</evidence>
<feature type="chain" id="PRO_5018072065" evidence="5">
    <location>
        <begin position="33"/>
        <end position="312"/>
    </location>
</feature>
<dbReference type="GO" id="GO:0030288">
    <property type="term" value="C:outer membrane-bounded periplasmic space"/>
    <property type="evidence" value="ECO:0007669"/>
    <property type="project" value="TreeGrafter"/>
</dbReference>
<dbReference type="InterPro" id="IPR002491">
    <property type="entry name" value="ABC_transptr_periplasmic_BD"/>
</dbReference>
<dbReference type="GO" id="GO:1901678">
    <property type="term" value="P:iron coordination entity transport"/>
    <property type="evidence" value="ECO:0007669"/>
    <property type="project" value="UniProtKB-ARBA"/>
</dbReference>
<sequence length="312" mass="33904">MKTPHAHRTWPAVAVFAAATLAACSTSPSATAEDDAGTVAFSWGDYETQLPSEPERVVVLDSRAALDFAIIADFPIVATNWDDGSVLPPMLPDHVEAFEWSNTEPDMEAIVNADPDMLVVSAGWFDWYRERDQIDFDLIPTFVVDQGSPTSQWRDAMAAQLSSIGREQEAEQIERRYEEAIAVAAEQIGDLLDGKVIAIAGAYGGDYWLQGDTFSVSVAEDLGLTVLRDDPDTIDDGTWTYSAENLDVFSEADLIIVQNIDAPETAAAAWQRIPAIEAGHVAELPYYHVNGLALTAIDLAHHLAEAAQLLAD</sequence>
<evidence type="ECO:0000313" key="7">
    <source>
        <dbReference type="EMBL" id="ROR73421.1"/>
    </source>
</evidence>